<protein>
    <submittedName>
        <fullName evidence="6">NADPH-dependent FMN reductase</fullName>
        <ecNumber evidence="6">1.5.1.38</ecNumber>
    </submittedName>
</protein>
<name>A0ABU9C5W4_9BURK</name>
<evidence type="ECO:0000256" key="3">
    <source>
        <dbReference type="ARBA" id="ARBA00022643"/>
    </source>
</evidence>
<dbReference type="EMBL" id="JBBUTI010000006">
    <property type="protein sequence ID" value="MEK8046640.1"/>
    <property type="molecule type" value="Genomic_DNA"/>
</dbReference>
<keyword evidence="4 6" id="KW-0560">Oxidoreductase</keyword>
<organism evidence="6 7">
    <name type="scientific">Ideonella margarita</name>
    <dbReference type="NCBI Taxonomy" id="2984191"/>
    <lineage>
        <taxon>Bacteria</taxon>
        <taxon>Pseudomonadati</taxon>
        <taxon>Pseudomonadota</taxon>
        <taxon>Betaproteobacteria</taxon>
        <taxon>Burkholderiales</taxon>
        <taxon>Sphaerotilaceae</taxon>
        <taxon>Ideonella</taxon>
    </lineage>
</organism>
<dbReference type="InterPro" id="IPR029039">
    <property type="entry name" value="Flavoprotein-like_sf"/>
</dbReference>
<dbReference type="InterPro" id="IPR020048">
    <property type="entry name" value="NADPH-dep_FMN_reduc_SsuE"/>
</dbReference>
<reference evidence="6 7" key="1">
    <citation type="submission" date="2024-04" db="EMBL/GenBank/DDBJ databases">
        <title>Novel species of the genus Ideonella isolated from streams.</title>
        <authorList>
            <person name="Lu H."/>
        </authorList>
    </citation>
    <scope>NUCLEOTIDE SEQUENCE [LARGE SCALE GENOMIC DNA]</scope>
    <source>
        <strain evidence="6 7">LYT19W</strain>
    </source>
</reference>
<dbReference type="GO" id="GO:0052873">
    <property type="term" value="F:FMN reductase (NADPH) activity"/>
    <property type="evidence" value="ECO:0007669"/>
    <property type="project" value="UniProtKB-EC"/>
</dbReference>
<keyword evidence="2" id="KW-0285">Flavoprotein</keyword>
<evidence type="ECO:0000256" key="2">
    <source>
        <dbReference type="ARBA" id="ARBA00022630"/>
    </source>
</evidence>
<comment type="caution">
    <text evidence="6">The sequence shown here is derived from an EMBL/GenBank/DDBJ whole genome shotgun (WGS) entry which is preliminary data.</text>
</comment>
<evidence type="ECO:0000313" key="7">
    <source>
        <dbReference type="Proteomes" id="UP001379945"/>
    </source>
</evidence>
<proteinExistence type="inferred from homology"/>
<accession>A0ABU9C5W4</accession>
<dbReference type="InterPro" id="IPR051814">
    <property type="entry name" value="NAD(P)H-dep_FMN_reductase"/>
</dbReference>
<dbReference type="SUPFAM" id="SSF52218">
    <property type="entry name" value="Flavoproteins"/>
    <property type="match status" value="1"/>
</dbReference>
<gene>
    <name evidence="6" type="primary">ssuE</name>
    <name evidence="6" type="ORF">AACH00_09800</name>
</gene>
<dbReference type="Gene3D" id="3.40.50.360">
    <property type="match status" value="1"/>
</dbReference>
<evidence type="ECO:0000313" key="6">
    <source>
        <dbReference type="EMBL" id="MEK8046640.1"/>
    </source>
</evidence>
<dbReference type="EC" id="1.5.1.38" evidence="6"/>
<feature type="domain" description="NADPH-dependent FMN reductase-like" evidence="5">
    <location>
        <begin position="14"/>
        <end position="153"/>
    </location>
</feature>
<dbReference type="NCBIfam" id="TIGR03567">
    <property type="entry name" value="FMN_reduc_SsuE"/>
    <property type="match status" value="1"/>
</dbReference>
<dbReference type="PANTHER" id="PTHR43408:SF1">
    <property type="entry name" value="FMN REDUCTASE (NADPH)"/>
    <property type="match status" value="1"/>
</dbReference>
<dbReference type="PANTHER" id="PTHR43408">
    <property type="entry name" value="FMN REDUCTASE (NADPH)"/>
    <property type="match status" value="1"/>
</dbReference>
<dbReference type="Pfam" id="PF03358">
    <property type="entry name" value="FMN_red"/>
    <property type="match status" value="1"/>
</dbReference>
<sequence length="210" mass="22075">MSRAASPLRPGTLKVVGISGSPTHPSRSTALLRAALQRLTAAGASVADIEVRDLPAQALLGADWKNPEIVAALAKVAEADVVLVATPIYKAAYSGLLKSFLDLLPEEGLRGKRIVPLATGGSLAHLLALDYALKPVLGALGARQLLDAVFATDAHFDVDERLGRVPQPEVLARLDRALSPLLLKSDDFDEAVTAPQAHSVSHGVLERMSC</sequence>
<comment type="similarity">
    <text evidence="1">Belongs to the SsuE family.</text>
</comment>
<evidence type="ECO:0000259" key="5">
    <source>
        <dbReference type="Pfam" id="PF03358"/>
    </source>
</evidence>
<keyword evidence="3" id="KW-0288">FMN</keyword>
<dbReference type="InterPro" id="IPR005025">
    <property type="entry name" value="FMN_Rdtase-like_dom"/>
</dbReference>
<evidence type="ECO:0000256" key="4">
    <source>
        <dbReference type="ARBA" id="ARBA00023002"/>
    </source>
</evidence>
<evidence type="ECO:0000256" key="1">
    <source>
        <dbReference type="ARBA" id="ARBA00005990"/>
    </source>
</evidence>
<dbReference type="RefSeq" id="WP_341398936.1">
    <property type="nucleotide sequence ID" value="NZ_JBBUTI010000006.1"/>
</dbReference>
<keyword evidence="7" id="KW-1185">Reference proteome</keyword>
<dbReference type="Proteomes" id="UP001379945">
    <property type="component" value="Unassembled WGS sequence"/>
</dbReference>